<keyword evidence="2" id="KW-0472">Membrane</keyword>
<dbReference type="PANTHER" id="PTHR44103">
    <property type="entry name" value="PROPROTEIN CONVERTASE P"/>
    <property type="match status" value="1"/>
</dbReference>
<accession>A0A815QZ66</accession>
<evidence type="ECO:0000256" key="1">
    <source>
        <dbReference type="ARBA" id="ARBA00022729"/>
    </source>
</evidence>
<sequence length="1779" mass="203688">MKAKTAFKWIYKQVSHYNLFMLEENDYDDDDDIADPIIVLKYQKYKTWLYVTLRTVCLYVLFYATLIKIEQKTIVVSNITPHLFTKLFSQHNRTLSCPCRRTSISYEKFLSHHITVHPVCSSTFVDQQWFEGLYFENASLYGVWDFRTTAYSQFELLSKFCSLSNKIVAQIQKDIASTDFISIELVSIMEIRKEADGFIELKKHSASDQMMSYMNYLISTTQENFLATALGTNYIVEILDDDDIGLQIRAEIVLQFDVDGLRPSCVAENPLIAASVSPLSNESIFVYRRTAMKPMSDSIIVQGFFVGCTPLGSLLASRLDCFYDLQCVQLLFDYFPNLNKTYANLNNSILSSHYKNISIMSYLKVLFIEEWSSDIDFSSYFSMCSPSICTYTVTDRTNLVSVLTLFISLYGGLTIILRLIASYSLGIVFNLKTRSGHQHKTLLTTLRSIKKFNVFKNIHDRTQDGVRQQQMITRIYFILLFGSICSLCLFVLLSKASVTVLEPSPAFEAYNSLESIHSSTLRCPCSNKAIPYKNFLSFSPVFHSVCSSSFVHKYWIEILKLIRKSITHDDWRKEAYVQFQILSDLCQLANRTITDVIDRFVHQFFIVSSVLNETNFAKQLDATLDQFYQSTFYNFILLKDIASLIMQVDQFYMGTKYMSNNPAELRLSINVTMDETSDCRVAQVQFAFYTIQELNSTSSECICAINPHCQNPSYIFESNFDHYLNKSIPSIWNIPGWMEACFPMGSLLLSTLQCLYQDSDCFPILMGYLGLYEKNPQDSLSSFDLRLLAYDPTRDRHPPNKSFSAIVKQLMIEQWNPVSSYEHFYESCAPLYCSYPQISRKASFIGVIIRLVSMIGGLVVSLRLLTPLLVKFVLKLWKTLKRKREQRIQVVAQPSFQIQVKNIVFMLIRLLRTTLVELNIFTLRNFGASVDRITAKHYGRWATRLYLILFSGGLSILLFYGVAQPQPSTTKFDQPKFAFYNDLRKRYGENLKCTCSVIASNYYQFVQIEPIFHPICKSQFVSDERRLNLVNRLALNLTKYAQRDYRRFLSAHLQYLQGLCRLSMESVNNTIHQLLTSLLVTVDLLSENSFQEHVTMLTEHSKSSAPVALSRFLLFSQTIFHGNTFMSSYGTNFEYVYTKFDDIVVYVATRAVKYDDGCSCGTSLTCTTQAAFIEWDFSRATPVDGMKMGCTPSQSFLSSTLQCFYNQSCLNLIQHYTNSNTSLDPLLTEESRFSRNITIAELVNHVFLEDWSIEKNYSLYYQQCSPLICSYTTVKRFNIFYIITLILGLQGGLTIVLKWTCPKVILLGFKIYNKRKNRATTIHPTMTSDITVRHTTSKSQIEPQNNGMSRSRWFPKIICSVILMVCVAVGISCFSIYYAYKNYSVTTDVPISDNFTRTTITAIISTTSNASEPLCLFKYEQVFIDSSCLFISSSAVVVTDVTADGHIDLIFHCDRTEMVHVLLGYGNSSFRRAFTFSARHVYKINWIRVADLNNDRRTDLVLAYYNNELSKTNIIVVFGNGNGTFQTQTTQSFLLTIIAQDTNIIDVNNDTKLDIIAIGARSDHIHIYYGNGDGTFSPPLVLYIGINSNAHQLSVADINNDAYLDLIVMDGSTNLIHAFFGNNDRSFQLHKWFFVFVNPGKTAMIVADFRGDFQSDITLAHSWTNTAFISYRYTNGTFHGQKQIAMNSSLPFRSVALGDLNNDKYLDIVVTKDFPYEIYGFIQDRNGNFQVQLIHSSEHNGHLPWNDVKDFNNDNCQDIISISPEFQTMSIFLNTCECS</sequence>
<dbReference type="Pfam" id="PF13517">
    <property type="entry name" value="FG-GAP_3"/>
    <property type="match status" value="2"/>
</dbReference>
<feature type="transmembrane region" description="Helical" evidence="2">
    <location>
        <begin position="475"/>
        <end position="493"/>
    </location>
</feature>
<dbReference type="SUPFAM" id="SSF69318">
    <property type="entry name" value="Integrin alpha N-terminal domain"/>
    <property type="match status" value="1"/>
</dbReference>
<feature type="transmembrane region" description="Helical" evidence="2">
    <location>
        <begin position="399"/>
        <end position="421"/>
    </location>
</feature>
<feature type="transmembrane region" description="Helical" evidence="2">
    <location>
        <begin position="1357"/>
        <end position="1380"/>
    </location>
</feature>
<proteinExistence type="predicted"/>
<name>A0A815QZ66_ADIRI</name>
<dbReference type="InterPro" id="IPR028994">
    <property type="entry name" value="Integrin_alpha_N"/>
</dbReference>
<feature type="transmembrane region" description="Helical" evidence="2">
    <location>
        <begin position="1279"/>
        <end position="1301"/>
    </location>
</feature>
<keyword evidence="2" id="KW-0812">Transmembrane</keyword>
<feature type="transmembrane region" description="Helical" evidence="2">
    <location>
        <begin position="945"/>
        <end position="963"/>
    </location>
</feature>
<evidence type="ECO:0000313" key="4">
    <source>
        <dbReference type="Proteomes" id="UP000663852"/>
    </source>
</evidence>
<dbReference type="Proteomes" id="UP000663852">
    <property type="component" value="Unassembled WGS sequence"/>
</dbReference>
<dbReference type="PANTHER" id="PTHR44103:SF1">
    <property type="entry name" value="PROPROTEIN CONVERTASE P"/>
    <property type="match status" value="1"/>
</dbReference>
<reference evidence="3" key="1">
    <citation type="submission" date="2021-02" db="EMBL/GenBank/DDBJ databases">
        <authorList>
            <person name="Nowell W R."/>
        </authorList>
    </citation>
    <scope>NUCLEOTIDE SEQUENCE</scope>
</reference>
<evidence type="ECO:0000256" key="2">
    <source>
        <dbReference type="SAM" id="Phobius"/>
    </source>
</evidence>
<evidence type="ECO:0000313" key="3">
    <source>
        <dbReference type="EMBL" id="CAF1469818.1"/>
    </source>
</evidence>
<dbReference type="EMBL" id="CAJNOJ010000502">
    <property type="protein sequence ID" value="CAF1469818.1"/>
    <property type="molecule type" value="Genomic_DNA"/>
</dbReference>
<dbReference type="Gene3D" id="2.130.10.130">
    <property type="entry name" value="Integrin alpha, N-terminal"/>
    <property type="match status" value="2"/>
</dbReference>
<organism evidence="3 4">
    <name type="scientific">Adineta ricciae</name>
    <name type="common">Rotifer</name>
    <dbReference type="NCBI Taxonomy" id="249248"/>
    <lineage>
        <taxon>Eukaryota</taxon>
        <taxon>Metazoa</taxon>
        <taxon>Spiralia</taxon>
        <taxon>Gnathifera</taxon>
        <taxon>Rotifera</taxon>
        <taxon>Eurotatoria</taxon>
        <taxon>Bdelloidea</taxon>
        <taxon>Adinetida</taxon>
        <taxon>Adinetidae</taxon>
        <taxon>Adineta</taxon>
    </lineage>
</organism>
<feature type="transmembrane region" description="Helical" evidence="2">
    <location>
        <begin position="47"/>
        <end position="66"/>
    </location>
</feature>
<keyword evidence="1" id="KW-0732">Signal</keyword>
<protein>
    <submittedName>
        <fullName evidence="3">Uncharacterized protein</fullName>
    </submittedName>
</protein>
<comment type="caution">
    <text evidence="3">The sequence shown here is derived from an EMBL/GenBank/DDBJ whole genome shotgun (WGS) entry which is preliminary data.</text>
</comment>
<feature type="transmembrane region" description="Helical" evidence="2">
    <location>
        <begin position="847"/>
        <end position="874"/>
    </location>
</feature>
<dbReference type="InterPro" id="IPR013517">
    <property type="entry name" value="FG-GAP"/>
</dbReference>
<keyword evidence="2" id="KW-1133">Transmembrane helix</keyword>
<gene>
    <name evidence="3" type="ORF">EDS130_LOCUS40717</name>
</gene>